<evidence type="ECO:0000256" key="2">
    <source>
        <dbReference type="ARBA" id="ARBA00006683"/>
    </source>
</evidence>
<feature type="domain" description="Polysaccharide chain length determinant N-terminal" evidence="8">
    <location>
        <begin position="9"/>
        <end position="80"/>
    </location>
</feature>
<accession>A0ABY5SFS2</accession>
<evidence type="ECO:0000256" key="7">
    <source>
        <dbReference type="SAM" id="Phobius"/>
    </source>
</evidence>
<evidence type="ECO:0000256" key="1">
    <source>
        <dbReference type="ARBA" id="ARBA00004651"/>
    </source>
</evidence>
<dbReference type="PANTHER" id="PTHR32309:SF31">
    <property type="entry name" value="CAPSULAR EXOPOLYSACCHARIDE FAMILY"/>
    <property type="match status" value="1"/>
</dbReference>
<dbReference type="PANTHER" id="PTHR32309">
    <property type="entry name" value="TYROSINE-PROTEIN KINASE"/>
    <property type="match status" value="1"/>
</dbReference>
<keyword evidence="6 7" id="KW-0472">Membrane</keyword>
<protein>
    <submittedName>
        <fullName evidence="9">Wzz/FepE/Etk N-terminal domain-containing protein</fullName>
    </submittedName>
</protein>
<evidence type="ECO:0000256" key="6">
    <source>
        <dbReference type="ARBA" id="ARBA00023136"/>
    </source>
</evidence>
<evidence type="ECO:0000256" key="4">
    <source>
        <dbReference type="ARBA" id="ARBA00022692"/>
    </source>
</evidence>
<evidence type="ECO:0000313" key="10">
    <source>
        <dbReference type="Proteomes" id="UP001057877"/>
    </source>
</evidence>
<comment type="subcellular location">
    <subcellularLocation>
        <location evidence="1">Cell membrane</location>
        <topology evidence="1">Multi-pass membrane protein</topology>
    </subcellularLocation>
</comment>
<comment type="similarity">
    <text evidence="2">Belongs to the CpsC/CapA family.</text>
</comment>
<evidence type="ECO:0000259" key="8">
    <source>
        <dbReference type="Pfam" id="PF02706"/>
    </source>
</evidence>
<evidence type="ECO:0000256" key="3">
    <source>
        <dbReference type="ARBA" id="ARBA00022475"/>
    </source>
</evidence>
<gene>
    <name evidence="9" type="ORF">L1F29_06775</name>
</gene>
<dbReference type="InterPro" id="IPR050445">
    <property type="entry name" value="Bact_polysacc_biosynth/exp"/>
</dbReference>
<keyword evidence="10" id="KW-1185">Reference proteome</keyword>
<dbReference type="RefSeq" id="WP_258387580.1">
    <property type="nucleotide sequence ID" value="NZ_CP091430.1"/>
</dbReference>
<evidence type="ECO:0000256" key="5">
    <source>
        <dbReference type="ARBA" id="ARBA00022989"/>
    </source>
</evidence>
<keyword evidence="5 7" id="KW-1133">Transmembrane helix</keyword>
<feature type="transmembrane region" description="Helical" evidence="7">
    <location>
        <begin position="23"/>
        <end position="42"/>
    </location>
</feature>
<proteinExistence type="inferred from homology"/>
<evidence type="ECO:0000313" key="9">
    <source>
        <dbReference type="EMBL" id="UVI31518.1"/>
    </source>
</evidence>
<keyword evidence="3" id="KW-1003">Cell membrane</keyword>
<dbReference type="Proteomes" id="UP001057877">
    <property type="component" value="Chromosome"/>
</dbReference>
<dbReference type="Pfam" id="PF02706">
    <property type="entry name" value="Wzz"/>
    <property type="match status" value="1"/>
</dbReference>
<dbReference type="EMBL" id="CP091430">
    <property type="protein sequence ID" value="UVI31518.1"/>
    <property type="molecule type" value="Genomic_DNA"/>
</dbReference>
<keyword evidence="4 7" id="KW-0812">Transmembrane</keyword>
<reference evidence="9" key="1">
    <citation type="submission" date="2022-01" db="EMBL/GenBank/DDBJ databases">
        <title>Paenibacillus spongiae sp. nov., isolated from marine sponge.</title>
        <authorList>
            <person name="Li Z."/>
            <person name="Zhang M."/>
        </authorList>
    </citation>
    <scope>NUCLEOTIDE SEQUENCE</scope>
    <source>
        <strain evidence="9">PHS-Z3</strain>
    </source>
</reference>
<sequence>MNNLHTAKEINIKEWLLVLKQRWLTILIVTVVIATAGVLYSSRPAVPLYQVSARMIVHSDTDTFNTIRVLLKEPIVLEKVSGELKLNRSVNGLRNQVFTSNVDGTQVALVSVVDPDPRVAAAIANETVEQLKQAARELLNFTGITVLSDANGSGSQEPINPQNQIRNNILSIMIGLVFGIGAALLRNSLDDTIRLEHRAKDLAGVPILGTVTRIKAKPLTKKAKQLTSGISVRGETVGS</sequence>
<organism evidence="9 10">
    <name type="scientific">Paenibacillus spongiae</name>
    <dbReference type="NCBI Taxonomy" id="2909671"/>
    <lineage>
        <taxon>Bacteria</taxon>
        <taxon>Bacillati</taxon>
        <taxon>Bacillota</taxon>
        <taxon>Bacilli</taxon>
        <taxon>Bacillales</taxon>
        <taxon>Paenibacillaceae</taxon>
        <taxon>Paenibacillus</taxon>
    </lineage>
</organism>
<name>A0ABY5SFS2_9BACL</name>
<dbReference type="InterPro" id="IPR003856">
    <property type="entry name" value="LPS_length_determ_N"/>
</dbReference>